<feature type="transmembrane region" description="Helical" evidence="1">
    <location>
        <begin position="6"/>
        <end position="28"/>
    </location>
</feature>
<gene>
    <name evidence="2" type="ORF">J0M35_18320</name>
</gene>
<keyword evidence="1" id="KW-1133">Transmembrane helix</keyword>
<sequence>MDLTGLRLNLISNTILGIIFLPFSLYVLKGLIQNRKALFDDDLTAADRRQLKQIAIFVLLPIIVLLHELGHVIACLHYGVHITGFNWSLFWGEVSWKGPYPEGAPAVIALAGTVFQLIAGTIALVIAFLSRSPSIVALSTYTYLLSGLSSLIFYPVISLVSWSEDFPEIYGSGDPKLVWLTAIVHLILAWGFVYSYFSNRTRLLFVKKTRPIWAREYEKNKAAAEKEGNAMAYLALAWQYYYVGLDNLSEKTIQKAEAIDESNLDVWLLRGYIMQSQNKFDTADICFSRITDGNADTTLKARAFMARGHCYFEKESEKKSKDLQRALDSYKQAALSAKDLADPHYYLAVVHKEAGRPEEAADELRICLNAQKQGLNWLDPVLANLAREAFQEFKKTAK</sequence>
<protein>
    <submittedName>
        <fullName evidence="2">Uncharacterized protein</fullName>
    </submittedName>
</protein>
<evidence type="ECO:0000313" key="2">
    <source>
        <dbReference type="EMBL" id="MBN8662331.1"/>
    </source>
</evidence>
<dbReference type="EMBL" id="JAFLCK010000036">
    <property type="protein sequence ID" value="MBN8662331.1"/>
    <property type="molecule type" value="Genomic_DNA"/>
</dbReference>
<proteinExistence type="predicted"/>
<keyword evidence="1" id="KW-0812">Transmembrane</keyword>
<comment type="caution">
    <text evidence="2">The sequence shown here is derived from an EMBL/GenBank/DDBJ whole genome shotgun (WGS) entry which is preliminary data.</text>
</comment>
<feature type="transmembrane region" description="Helical" evidence="1">
    <location>
        <begin position="177"/>
        <end position="197"/>
    </location>
</feature>
<dbReference type="InterPro" id="IPR011990">
    <property type="entry name" value="TPR-like_helical_dom_sf"/>
</dbReference>
<feature type="transmembrane region" description="Helical" evidence="1">
    <location>
        <begin position="136"/>
        <end position="157"/>
    </location>
</feature>
<reference evidence="2" key="1">
    <citation type="submission" date="2021-02" db="EMBL/GenBank/DDBJ databases">
        <title>Genome-Resolved Metagenomics of a Microbial Community Performing Photosynthetic Biological Nutrient Removal.</title>
        <authorList>
            <person name="Mcdaniel E.A."/>
        </authorList>
    </citation>
    <scope>NUCLEOTIDE SEQUENCE</scope>
    <source>
        <strain evidence="2">UWPOB_OBS1</strain>
    </source>
</reference>
<dbReference type="Proteomes" id="UP000664277">
    <property type="component" value="Unassembled WGS sequence"/>
</dbReference>
<dbReference type="Gene3D" id="1.25.40.10">
    <property type="entry name" value="Tetratricopeptide repeat domain"/>
    <property type="match status" value="1"/>
</dbReference>
<organism evidence="2 3">
    <name type="scientific">Candidatus Obscuribacter phosphatis</name>
    <dbReference type="NCBI Taxonomy" id="1906157"/>
    <lineage>
        <taxon>Bacteria</taxon>
        <taxon>Bacillati</taxon>
        <taxon>Candidatus Melainabacteria</taxon>
        <taxon>Candidatus Obscuribacterales</taxon>
        <taxon>Candidatus Obscuribacteraceae</taxon>
        <taxon>Candidatus Obscuribacter</taxon>
    </lineage>
</organism>
<feature type="transmembrane region" description="Helical" evidence="1">
    <location>
        <begin position="54"/>
        <end position="80"/>
    </location>
</feature>
<dbReference type="SUPFAM" id="SSF48452">
    <property type="entry name" value="TPR-like"/>
    <property type="match status" value="1"/>
</dbReference>
<evidence type="ECO:0000256" key="1">
    <source>
        <dbReference type="SAM" id="Phobius"/>
    </source>
</evidence>
<feature type="transmembrane region" description="Helical" evidence="1">
    <location>
        <begin position="106"/>
        <end position="129"/>
    </location>
</feature>
<evidence type="ECO:0000313" key="3">
    <source>
        <dbReference type="Proteomes" id="UP000664277"/>
    </source>
</evidence>
<dbReference type="AlphaFoldDB" id="A0A8J7TNQ7"/>
<accession>A0A8J7TNQ7</accession>
<keyword evidence="1" id="KW-0472">Membrane</keyword>
<name>A0A8J7TNQ7_9BACT</name>